<reference evidence="1" key="1">
    <citation type="journal article" date="2019" name="bioRxiv">
        <title>The Genome of the Zebra Mussel, Dreissena polymorpha: A Resource for Invasive Species Research.</title>
        <authorList>
            <person name="McCartney M.A."/>
            <person name="Auch B."/>
            <person name="Kono T."/>
            <person name="Mallez S."/>
            <person name="Zhang Y."/>
            <person name="Obille A."/>
            <person name="Becker A."/>
            <person name="Abrahante J.E."/>
            <person name="Garbe J."/>
            <person name="Badalamenti J.P."/>
            <person name="Herman A."/>
            <person name="Mangelson H."/>
            <person name="Liachko I."/>
            <person name="Sullivan S."/>
            <person name="Sone E.D."/>
            <person name="Koren S."/>
            <person name="Silverstein K.A.T."/>
            <person name="Beckman K.B."/>
            <person name="Gohl D.M."/>
        </authorList>
    </citation>
    <scope>NUCLEOTIDE SEQUENCE</scope>
    <source>
        <strain evidence="1">Duluth1</strain>
        <tissue evidence="1">Whole animal</tissue>
    </source>
</reference>
<dbReference type="AlphaFoldDB" id="A0A9D4EJ58"/>
<dbReference type="Proteomes" id="UP000828390">
    <property type="component" value="Unassembled WGS sequence"/>
</dbReference>
<keyword evidence="2" id="KW-1185">Reference proteome</keyword>
<name>A0A9D4EJ58_DREPO</name>
<comment type="caution">
    <text evidence="1">The sequence shown here is derived from an EMBL/GenBank/DDBJ whole genome shotgun (WGS) entry which is preliminary data.</text>
</comment>
<protein>
    <submittedName>
        <fullName evidence="1">Uncharacterized protein</fullName>
    </submittedName>
</protein>
<proteinExistence type="predicted"/>
<evidence type="ECO:0000313" key="1">
    <source>
        <dbReference type="EMBL" id="KAH3778967.1"/>
    </source>
</evidence>
<sequence>MRRPASHIRIGYIYEATRFAYINLNTSDSGLHHTVTLMYEGGRNIGFGTTFENKMAPPRFKRLVEEN</sequence>
<reference evidence="1" key="2">
    <citation type="submission" date="2020-11" db="EMBL/GenBank/DDBJ databases">
        <authorList>
            <person name="McCartney M.A."/>
            <person name="Auch B."/>
            <person name="Kono T."/>
            <person name="Mallez S."/>
            <person name="Becker A."/>
            <person name="Gohl D.M."/>
            <person name="Silverstein K.A.T."/>
            <person name="Koren S."/>
            <person name="Bechman K.B."/>
            <person name="Herman A."/>
            <person name="Abrahante J.E."/>
            <person name="Garbe J."/>
        </authorList>
    </citation>
    <scope>NUCLEOTIDE SEQUENCE</scope>
    <source>
        <strain evidence="1">Duluth1</strain>
        <tissue evidence="1">Whole animal</tissue>
    </source>
</reference>
<dbReference type="EMBL" id="JAIWYP010000009">
    <property type="protein sequence ID" value="KAH3778967.1"/>
    <property type="molecule type" value="Genomic_DNA"/>
</dbReference>
<gene>
    <name evidence="1" type="ORF">DPMN_180446</name>
</gene>
<evidence type="ECO:0000313" key="2">
    <source>
        <dbReference type="Proteomes" id="UP000828390"/>
    </source>
</evidence>
<organism evidence="1 2">
    <name type="scientific">Dreissena polymorpha</name>
    <name type="common">Zebra mussel</name>
    <name type="synonym">Mytilus polymorpha</name>
    <dbReference type="NCBI Taxonomy" id="45954"/>
    <lineage>
        <taxon>Eukaryota</taxon>
        <taxon>Metazoa</taxon>
        <taxon>Spiralia</taxon>
        <taxon>Lophotrochozoa</taxon>
        <taxon>Mollusca</taxon>
        <taxon>Bivalvia</taxon>
        <taxon>Autobranchia</taxon>
        <taxon>Heteroconchia</taxon>
        <taxon>Euheterodonta</taxon>
        <taxon>Imparidentia</taxon>
        <taxon>Neoheterodontei</taxon>
        <taxon>Myida</taxon>
        <taxon>Dreissenoidea</taxon>
        <taxon>Dreissenidae</taxon>
        <taxon>Dreissena</taxon>
    </lineage>
</organism>
<accession>A0A9D4EJ58</accession>